<evidence type="ECO:0000313" key="5">
    <source>
        <dbReference type="Proteomes" id="UP000054342"/>
    </source>
</evidence>
<evidence type="ECO:0000256" key="2">
    <source>
        <dbReference type="SAM" id="SignalP"/>
    </source>
</evidence>
<dbReference type="RefSeq" id="XP_013314863.1">
    <property type="nucleotide sequence ID" value="XM_013459409.1"/>
</dbReference>
<feature type="region of interest" description="Disordered" evidence="1">
    <location>
        <begin position="552"/>
        <end position="602"/>
    </location>
</feature>
<sequence length="602" mass="64708">MAINWRQRATVFQLLAAVYAELGEEAFRGRYLSIAKYFGPDATYDSIKSFFAKEVSRTADQLKAKNPDHQGSGKRAPPRPPSRSSRPPHLFFDDEDLSILTQREAEAHFGHTHRAPAKRPRVIKVSEVSPNPEDIPFCTTAPTSPTFEFRSNGAVRQASLQSRQKEPVIAGPSSNIESASYVTARSHQPASENQSTNNKRPFSAIENDIEAQPTLSPARSVPSTPNPETFGYVTKQGNYRCALCLSQLPSQEDLNRHESLSNEHLRNLKNEFKLSKGREKLAQVRAVSAGPHQATPAPPEPLRINGLRDGEPIEPDGHLESHGQGGNQAPQGQPWKDATGPTQRQHDIPLDTIEVRRRSPSFSLQTVSHIERAVPIPPIQSSQTAEKVKDNGKARAASIVLSSGPKAYVESHTMSRSPPHPSLPGSLNTPPRGGSCPASVEPQIGAPAAPFSQGASISTRATSARTEIGSVTPHQAKALSRSVSKPVGTSMFSPTDLADIMRSTEMMIQLMSCVQREAVSVASANGIGRNSTSTKSSMINGVDVEPIRLDASPAVAPSQPPTVGSTSESGSSSGSGGGIARRSKPEKRIKDTGEQGVFIVLD</sequence>
<dbReference type="Proteomes" id="UP000054342">
    <property type="component" value="Unassembled WGS sequence"/>
</dbReference>
<keyword evidence="2" id="KW-0732">Signal</keyword>
<feature type="region of interest" description="Disordered" evidence="1">
    <location>
        <begin position="283"/>
        <end position="348"/>
    </location>
</feature>
<feature type="compositionally biased region" description="Basic and acidic residues" evidence="1">
    <location>
        <begin position="59"/>
        <end position="68"/>
    </location>
</feature>
<dbReference type="EMBL" id="KN847320">
    <property type="protein sequence ID" value="KIW54279.1"/>
    <property type="molecule type" value="Genomic_DNA"/>
</dbReference>
<dbReference type="InterPro" id="IPR055494">
    <property type="entry name" value="DUF7066"/>
</dbReference>
<dbReference type="OrthoDB" id="4145020at2759"/>
<dbReference type="HOGENOM" id="CLU_483950_0_0_1"/>
<organism evidence="4 5">
    <name type="scientific">Exophiala xenobiotica</name>
    <dbReference type="NCBI Taxonomy" id="348802"/>
    <lineage>
        <taxon>Eukaryota</taxon>
        <taxon>Fungi</taxon>
        <taxon>Dikarya</taxon>
        <taxon>Ascomycota</taxon>
        <taxon>Pezizomycotina</taxon>
        <taxon>Eurotiomycetes</taxon>
        <taxon>Chaetothyriomycetidae</taxon>
        <taxon>Chaetothyriales</taxon>
        <taxon>Herpotrichiellaceae</taxon>
        <taxon>Exophiala</taxon>
    </lineage>
</organism>
<feature type="chain" id="PRO_5002241804" description="DUF7066 domain-containing protein" evidence="2">
    <location>
        <begin position="21"/>
        <end position="602"/>
    </location>
</feature>
<feature type="domain" description="DUF7066" evidence="3">
    <location>
        <begin position="231"/>
        <end position="283"/>
    </location>
</feature>
<gene>
    <name evidence="4" type="ORF">PV05_06646</name>
</gene>
<feature type="compositionally biased region" description="Basic and acidic residues" evidence="1">
    <location>
        <begin position="306"/>
        <end position="321"/>
    </location>
</feature>
<feature type="region of interest" description="Disordered" evidence="1">
    <location>
        <begin position="59"/>
        <end position="91"/>
    </location>
</feature>
<reference evidence="4 5" key="1">
    <citation type="submission" date="2015-01" db="EMBL/GenBank/DDBJ databases">
        <title>The Genome Sequence of Exophiala xenobiotica CBS118157.</title>
        <authorList>
            <consortium name="The Broad Institute Genomics Platform"/>
            <person name="Cuomo C."/>
            <person name="de Hoog S."/>
            <person name="Gorbushina A."/>
            <person name="Stielow B."/>
            <person name="Teixiera M."/>
            <person name="Abouelleil A."/>
            <person name="Chapman S.B."/>
            <person name="Priest M."/>
            <person name="Young S.K."/>
            <person name="Wortman J."/>
            <person name="Nusbaum C."/>
            <person name="Birren B."/>
        </authorList>
    </citation>
    <scope>NUCLEOTIDE SEQUENCE [LARGE SCALE GENOMIC DNA]</scope>
    <source>
        <strain evidence="4 5">CBS 118157</strain>
    </source>
</reference>
<dbReference type="Pfam" id="PF23217">
    <property type="entry name" value="DUF7066"/>
    <property type="match status" value="1"/>
</dbReference>
<accession>A0A0D2F2V8</accession>
<keyword evidence="5" id="KW-1185">Reference proteome</keyword>
<evidence type="ECO:0000313" key="4">
    <source>
        <dbReference type="EMBL" id="KIW54279.1"/>
    </source>
</evidence>
<feature type="signal peptide" evidence="2">
    <location>
        <begin position="1"/>
        <end position="20"/>
    </location>
</feature>
<feature type="region of interest" description="Disordered" evidence="1">
    <location>
        <begin position="410"/>
        <end position="488"/>
    </location>
</feature>
<protein>
    <recommendedName>
        <fullName evidence="3">DUF7066 domain-containing protein</fullName>
    </recommendedName>
</protein>
<name>A0A0D2F2V8_9EURO</name>
<proteinExistence type="predicted"/>
<evidence type="ECO:0000256" key="1">
    <source>
        <dbReference type="SAM" id="MobiDB-lite"/>
    </source>
</evidence>
<dbReference type="AlphaFoldDB" id="A0A0D2F2V8"/>
<evidence type="ECO:0000259" key="3">
    <source>
        <dbReference type="Pfam" id="PF23217"/>
    </source>
</evidence>
<feature type="compositionally biased region" description="Polar residues" evidence="1">
    <location>
        <begin position="453"/>
        <end position="465"/>
    </location>
</feature>
<dbReference type="GeneID" id="25328554"/>